<feature type="compositionally biased region" description="Basic and acidic residues" evidence="1">
    <location>
        <begin position="178"/>
        <end position="194"/>
    </location>
</feature>
<protein>
    <submittedName>
        <fullName evidence="2">Uncharacterized protein</fullName>
    </submittedName>
</protein>
<evidence type="ECO:0000256" key="1">
    <source>
        <dbReference type="SAM" id="MobiDB-lite"/>
    </source>
</evidence>
<dbReference type="PRINTS" id="PR00407">
    <property type="entry name" value="EUMOPTERIN"/>
</dbReference>
<feature type="region of interest" description="Disordered" evidence="1">
    <location>
        <begin position="178"/>
        <end position="204"/>
    </location>
</feature>
<dbReference type="GO" id="GO:0006790">
    <property type="term" value="P:sulfur compound metabolic process"/>
    <property type="evidence" value="ECO:0007669"/>
    <property type="project" value="TreeGrafter"/>
</dbReference>
<organism evidence="2 3">
    <name type="scientific">Apiosordaria backusii</name>
    <dbReference type="NCBI Taxonomy" id="314023"/>
    <lineage>
        <taxon>Eukaryota</taxon>
        <taxon>Fungi</taxon>
        <taxon>Dikarya</taxon>
        <taxon>Ascomycota</taxon>
        <taxon>Pezizomycotina</taxon>
        <taxon>Sordariomycetes</taxon>
        <taxon>Sordariomycetidae</taxon>
        <taxon>Sordariales</taxon>
        <taxon>Lasiosphaeriaceae</taxon>
        <taxon>Apiosordaria</taxon>
    </lineage>
</organism>
<sequence length="261" mass="30066">MSSEMNSHDLRPTSSISVTDLISLSTRQYPRRSSTPPTRNATPHPLGSQSQTSHRLLEVRNPQRTRLDQAKIHSIGFKNGEGGRTGITHPDYDQDHPVVDHEAAEKEHAQEIADAVRKRSELRQKINSGDLVNFRDVIEHQYSFHLRHPENRSLGWRYVLETTEDWVKNVEPWPANLEKRKREGKAGQEKEPKHNRSSISIEEQDQFTPDNWLPRCPDLIRWTGKHPMNAEPPLTRLLDGGLITPNELHYIRNHGPVPRLL</sequence>
<name>A0AA40A6X5_9PEZI</name>
<dbReference type="InterPro" id="IPR008335">
    <property type="entry name" value="Mopterin_OxRdtase_euk"/>
</dbReference>
<dbReference type="AlphaFoldDB" id="A0AA40A6X5"/>
<reference evidence="2" key="1">
    <citation type="submission" date="2023-06" db="EMBL/GenBank/DDBJ databases">
        <title>Genome-scale phylogeny and comparative genomics of the fungal order Sordariales.</title>
        <authorList>
            <consortium name="Lawrence Berkeley National Laboratory"/>
            <person name="Hensen N."/>
            <person name="Bonometti L."/>
            <person name="Westerberg I."/>
            <person name="Brannstrom I.O."/>
            <person name="Guillou S."/>
            <person name="Cros-Aarteil S."/>
            <person name="Calhoun S."/>
            <person name="Haridas S."/>
            <person name="Kuo A."/>
            <person name="Mondo S."/>
            <person name="Pangilinan J."/>
            <person name="Riley R."/>
            <person name="Labutti K."/>
            <person name="Andreopoulos B."/>
            <person name="Lipzen A."/>
            <person name="Chen C."/>
            <person name="Yanf M."/>
            <person name="Daum C."/>
            <person name="Ng V."/>
            <person name="Clum A."/>
            <person name="Steindorff A."/>
            <person name="Ohm R."/>
            <person name="Martin F."/>
            <person name="Silar P."/>
            <person name="Natvig D."/>
            <person name="Lalanne C."/>
            <person name="Gautier V."/>
            <person name="Ament-Velasquez S.L."/>
            <person name="Kruys A."/>
            <person name="Hutchinson M.I."/>
            <person name="Powell A.J."/>
            <person name="Barry K."/>
            <person name="Miller A.N."/>
            <person name="Grigoriev I.V."/>
            <person name="Debuchy R."/>
            <person name="Gladieux P."/>
            <person name="Thoren M.H."/>
            <person name="Johannesson H."/>
        </authorList>
    </citation>
    <scope>NUCLEOTIDE SEQUENCE</scope>
    <source>
        <strain evidence="2">CBS 540.89</strain>
    </source>
</reference>
<dbReference type="Proteomes" id="UP001172159">
    <property type="component" value="Unassembled WGS sequence"/>
</dbReference>
<dbReference type="GO" id="GO:0020037">
    <property type="term" value="F:heme binding"/>
    <property type="evidence" value="ECO:0007669"/>
    <property type="project" value="TreeGrafter"/>
</dbReference>
<gene>
    <name evidence="2" type="ORF">B0T21DRAFT_415992</name>
</gene>
<dbReference type="EMBL" id="JAUKTV010000017">
    <property type="protein sequence ID" value="KAK0710438.1"/>
    <property type="molecule type" value="Genomic_DNA"/>
</dbReference>
<dbReference type="GO" id="GO:0043546">
    <property type="term" value="F:molybdopterin cofactor binding"/>
    <property type="evidence" value="ECO:0007669"/>
    <property type="project" value="TreeGrafter"/>
</dbReference>
<dbReference type="InterPro" id="IPR036374">
    <property type="entry name" value="OxRdtase_Mopterin-bd_sf"/>
</dbReference>
<feature type="region of interest" description="Disordered" evidence="1">
    <location>
        <begin position="26"/>
        <end position="86"/>
    </location>
</feature>
<dbReference type="GO" id="GO:0008482">
    <property type="term" value="F:sulfite oxidase activity"/>
    <property type="evidence" value="ECO:0007669"/>
    <property type="project" value="TreeGrafter"/>
</dbReference>
<evidence type="ECO:0000313" key="2">
    <source>
        <dbReference type="EMBL" id="KAK0710438.1"/>
    </source>
</evidence>
<evidence type="ECO:0000313" key="3">
    <source>
        <dbReference type="Proteomes" id="UP001172159"/>
    </source>
</evidence>
<dbReference type="Gene3D" id="3.90.420.10">
    <property type="entry name" value="Oxidoreductase, molybdopterin-binding domain"/>
    <property type="match status" value="1"/>
</dbReference>
<comment type="caution">
    <text evidence="2">The sequence shown here is derived from an EMBL/GenBank/DDBJ whole genome shotgun (WGS) entry which is preliminary data.</text>
</comment>
<dbReference type="SUPFAM" id="SSF56524">
    <property type="entry name" value="Oxidoreductase molybdopterin-binding domain"/>
    <property type="match status" value="1"/>
</dbReference>
<dbReference type="PANTHER" id="PTHR19372:SF7">
    <property type="entry name" value="SULFITE OXIDASE, MITOCHONDRIAL"/>
    <property type="match status" value="1"/>
</dbReference>
<feature type="compositionally biased region" description="Polar residues" evidence="1">
    <location>
        <begin position="26"/>
        <end position="54"/>
    </location>
</feature>
<accession>A0AA40A6X5</accession>
<keyword evidence="3" id="KW-1185">Reference proteome</keyword>
<proteinExistence type="predicted"/>
<dbReference type="PANTHER" id="PTHR19372">
    <property type="entry name" value="SULFITE REDUCTASE"/>
    <property type="match status" value="1"/>
</dbReference>